<name>A0A3R9QU22_9CREN</name>
<proteinExistence type="predicted"/>
<organism evidence="1 2">
    <name type="scientific">Candidatus Methanodesulfokora washburnensis</name>
    <dbReference type="NCBI Taxonomy" id="2478471"/>
    <lineage>
        <taxon>Archaea</taxon>
        <taxon>Thermoproteota</taxon>
        <taxon>Candidatus Korarchaeia</taxon>
        <taxon>Candidatus Korarchaeia incertae sedis</taxon>
        <taxon>Candidatus Methanodesulfokora</taxon>
    </lineage>
</organism>
<dbReference type="SUPFAM" id="SSF158997">
    <property type="entry name" value="Trm112p-like"/>
    <property type="match status" value="1"/>
</dbReference>
<keyword evidence="2" id="KW-1185">Reference proteome</keyword>
<dbReference type="EMBL" id="RCOS01000122">
    <property type="protein sequence ID" value="RSN73333.1"/>
    <property type="molecule type" value="Genomic_DNA"/>
</dbReference>
<dbReference type="Proteomes" id="UP000277582">
    <property type="component" value="Unassembled WGS sequence"/>
</dbReference>
<evidence type="ECO:0000313" key="2">
    <source>
        <dbReference type="Proteomes" id="UP000277582"/>
    </source>
</evidence>
<gene>
    <name evidence="1" type="ORF">D6D85_10790</name>
</gene>
<accession>A0A3R9QU22</accession>
<dbReference type="AlphaFoldDB" id="A0A3R9QU22"/>
<evidence type="ECO:0000313" key="1">
    <source>
        <dbReference type="EMBL" id="RSN73333.1"/>
    </source>
</evidence>
<dbReference type="Gene3D" id="2.20.25.10">
    <property type="match status" value="1"/>
</dbReference>
<dbReference type="RefSeq" id="WP_125671975.1">
    <property type="nucleotide sequence ID" value="NZ_RCOS01000122.1"/>
</dbReference>
<dbReference type="Pfam" id="PF03966">
    <property type="entry name" value="Trm112p"/>
    <property type="match status" value="1"/>
</dbReference>
<comment type="caution">
    <text evidence="1">The sequence shown here is derived from an EMBL/GenBank/DDBJ whole genome shotgun (WGS) entry which is preliminary data.</text>
</comment>
<protein>
    <submittedName>
        <fullName evidence="1">Trm112 family protein</fullName>
    </submittedName>
</protein>
<sequence>MRYRLMDVLACPICKSFPLNLHVIREEKREAKKAEGVKCELYCGLKRGYISELKDLDCSSCLGIEIEEAVITCDKCGRWYPVLEGIPRMLPDELRSRKEDEEFLSKFGNLLPKKVLERGPVGKG</sequence>
<reference evidence="1 2" key="1">
    <citation type="submission" date="2018-10" db="EMBL/GenBank/DDBJ databases">
        <title>Co-occurring genomic capacity for anaerobic methane metabolism and dissimilatory sulfite reduction discovered in the Korarchaeota.</title>
        <authorList>
            <person name="Mckay L.J."/>
            <person name="Dlakic M."/>
            <person name="Fields M.W."/>
            <person name="Delmont T.O."/>
            <person name="Eren A.M."/>
            <person name="Jay Z.J."/>
            <person name="Klingelsmith K.B."/>
            <person name="Rusch D.B."/>
            <person name="Inskeep W.P."/>
        </authorList>
    </citation>
    <scope>NUCLEOTIDE SEQUENCE [LARGE SCALE GENOMIC DNA]</scope>
    <source>
        <strain evidence="1 2">MDKW</strain>
    </source>
</reference>
<dbReference type="OrthoDB" id="6467at2157"/>
<dbReference type="InterPro" id="IPR005651">
    <property type="entry name" value="Trm112-like"/>
</dbReference>